<name>A0AAN0MCU8_9RHOB</name>
<dbReference type="KEGG" id="yrh:AABB31_10590"/>
<dbReference type="GO" id="GO:0032259">
    <property type="term" value="P:methylation"/>
    <property type="evidence" value="ECO:0007669"/>
    <property type="project" value="UniProtKB-KW"/>
</dbReference>
<reference evidence="3 4" key="2">
    <citation type="submission" date="2024-08" db="EMBL/GenBank/DDBJ databases">
        <title>Phylogenomic analyses of a clade within the roseobacter group suggest taxonomic reassignments of species of the genera Aestuariivita, Citreicella, Loktanella, Nautella, Pelagibaca, Ruegeria, Thalassobius, Thiobacimonas and Tropicibacter, and the proposal o.</title>
        <authorList>
            <person name="Jeon C.O."/>
        </authorList>
    </citation>
    <scope>NUCLEOTIDE SEQUENCE [LARGE SCALE GENOMIC DNA]</scope>
    <source>
        <strain evidence="3 4">SS1-5</strain>
    </source>
</reference>
<dbReference type="InterPro" id="IPR029063">
    <property type="entry name" value="SAM-dependent_MTases_sf"/>
</dbReference>
<dbReference type="Pfam" id="PF02636">
    <property type="entry name" value="Methyltransf_28"/>
    <property type="match status" value="1"/>
</dbReference>
<dbReference type="Gene3D" id="3.40.50.12710">
    <property type="match status" value="1"/>
</dbReference>
<reference evidence="4" key="1">
    <citation type="submission" date="2024-04" db="EMBL/GenBank/DDBJ databases">
        <title>Phylogenomic analyses of a clade within the roseobacter group suggest taxonomic reassignments of species of the genera Aestuariivita, Citreicella, Loktanella, Nautella, Pelagibaca, Ruegeria, Thalassobius, Thiobacimonas and Tropicibacter, and the proposal o.</title>
        <authorList>
            <person name="Jeon C.O."/>
        </authorList>
    </citation>
    <scope>NUCLEOTIDE SEQUENCE [LARGE SCALE GENOMIC DNA]</scope>
    <source>
        <strain evidence="4">SS1-5</strain>
    </source>
</reference>
<dbReference type="InterPro" id="IPR038375">
    <property type="entry name" value="NDUFAF7_sf"/>
</dbReference>
<keyword evidence="4" id="KW-1185">Reference proteome</keyword>
<proteinExistence type="predicted"/>
<dbReference type="Proteomes" id="UP001470809">
    <property type="component" value="Chromosome"/>
</dbReference>
<organism evidence="3 4">
    <name type="scientific">Yoonia rhodophyticola</name>
    <dbReference type="NCBI Taxonomy" id="3137370"/>
    <lineage>
        <taxon>Bacteria</taxon>
        <taxon>Pseudomonadati</taxon>
        <taxon>Pseudomonadota</taxon>
        <taxon>Alphaproteobacteria</taxon>
        <taxon>Rhodobacterales</taxon>
        <taxon>Paracoccaceae</taxon>
        <taxon>Yoonia</taxon>
    </lineage>
</organism>
<dbReference type="InterPro" id="IPR003788">
    <property type="entry name" value="NDUFAF7"/>
</dbReference>
<dbReference type="PANTHER" id="PTHR12049">
    <property type="entry name" value="PROTEIN ARGININE METHYLTRANSFERASE NDUFAF7, MITOCHONDRIAL"/>
    <property type="match status" value="1"/>
</dbReference>
<sequence>MTTLLETLCARIGRTGPMTVADYMQDCLMHPQYGYYSTRDPLGSAGDFTTAPEISQMFGELMGLCLAQAWLDQGAPPSFTLAELGPGRGTLMADMLRATVKVPGFHDAAKVHFVETSAALKTKQAEAVPDAVWHDTAAQLPDAPLFLVANEFLDALPVRQFIRDAGGWRERMIGARDGALYFGLSDPTPLSLLDHRLADTKPGDLVEHCPALSGITTAISNRIAEQGGAAVIIDYGDWQSLGDTLQAMANHAYVDPLAAPGDADLTTHVDFAAIARHAAPARHTRLTTQGMFLERLGITQRAQTLAAGLEGAALDAHIKAHRRLTHPGEMGDLFKVIGLYPATGNAPPGLEP</sequence>
<dbReference type="EMBL" id="CP151767">
    <property type="protein sequence ID" value="WZU69245.1"/>
    <property type="molecule type" value="Genomic_DNA"/>
</dbReference>
<evidence type="ECO:0000313" key="4">
    <source>
        <dbReference type="Proteomes" id="UP001470809"/>
    </source>
</evidence>
<protein>
    <submittedName>
        <fullName evidence="3">Class I SAM-dependent methyltransferase</fullName>
    </submittedName>
</protein>
<gene>
    <name evidence="3" type="ORF">AABB31_10590</name>
</gene>
<dbReference type="SUPFAM" id="SSF53335">
    <property type="entry name" value="S-adenosyl-L-methionine-dependent methyltransferases"/>
    <property type="match status" value="1"/>
</dbReference>
<evidence type="ECO:0000313" key="3">
    <source>
        <dbReference type="EMBL" id="WZU69245.1"/>
    </source>
</evidence>
<dbReference type="RefSeq" id="WP_342078536.1">
    <property type="nucleotide sequence ID" value="NZ_CP151767.2"/>
</dbReference>
<evidence type="ECO:0000256" key="2">
    <source>
        <dbReference type="ARBA" id="ARBA00022679"/>
    </source>
</evidence>
<dbReference type="PANTHER" id="PTHR12049:SF7">
    <property type="entry name" value="PROTEIN ARGININE METHYLTRANSFERASE NDUFAF7, MITOCHONDRIAL"/>
    <property type="match status" value="1"/>
</dbReference>
<keyword evidence="2" id="KW-0808">Transferase</keyword>
<accession>A0AAN0MCU8</accession>
<keyword evidence="1 3" id="KW-0489">Methyltransferase</keyword>
<evidence type="ECO:0000256" key="1">
    <source>
        <dbReference type="ARBA" id="ARBA00022603"/>
    </source>
</evidence>
<dbReference type="GO" id="GO:0035243">
    <property type="term" value="F:protein-arginine omega-N symmetric methyltransferase activity"/>
    <property type="evidence" value="ECO:0007669"/>
    <property type="project" value="TreeGrafter"/>
</dbReference>
<dbReference type="AlphaFoldDB" id="A0AAN0MCU8"/>